<evidence type="ECO:0000313" key="1">
    <source>
        <dbReference type="EMBL" id="TWU25396.1"/>
    </source>
</evidence>
<gene>
    <name evidence="1" type="primary">cysO</name>
    <name evidence="1" type="ORF">Pla52o_16970</name>
</gene>
<dbReference type="Proteomes" id="UP000316304">
    <property type="component" value="Unassembled WGS sequence"/>
</dbReference>
<dbReference type="OrthoDB" id="9156098at2"/>
<dbReference type="SUPFAM" id="SSF54285">
    <property type="entry name" value="MoaD/ThiS"/>
    <property type="match status" value="1"/>
</dbReference>
<dbReference type="AlphaFoldDB" id="A0A5C6CQM3"/>
<proteinExistence type="predicted"/>
<dbReference type="PANTHER" id="PTHR38031">
    <property type="entry name" value="SULFUR CARRIER PROTEIN SLR0821-RELATED"/>
    <property type="match status" value="1"/>
</dbReference>
<dbReference type="Gene3D" id="3.10.20.30">
    <property type="match status" value="1"/>
</dbReference>
<name>A0A5C6CQM3_9BACT</name>
<evidence type="ECO:0000313" key="2">
    <source>
        <dbReference type="Proteomes" id="UP000316304"/>
    </source>
</evidence>
<keyword evidence="2" id="KW-1185">Reference proteome</keyword>
<dbReference type="InterPro" id="IPR016155">
    <property type="entry name" value="Mopterin_synth/thiamin_S_b"/>
</dbReference>
<dbReference type="InterPro" id="IPR003749">
    <property type="entry name" value="ThiS/MoaD-like"/>
</dbReference>
<protein>
    <submittedName>
        <fullName evidence="1">Sulfur carrier protein CysO</fullName>
    </submittedName>
</protein>
<dbReference type="RefSeq" id="WP_146594017.1">
    <property type="nucleotide sequence ID" value="NZ_SJPT01000002.1"/>
</dbReference>
<organism evidence="1 2">
    <name type="scientific">Novipirellula galeiformis</name>
    <dbReference type="NCBI Taxonomy" id="2528004"/>
    <lineage>
        <taxon>Bacteria</taxon>
        <taxon>Pseudomonadati</taxon>
        <taxon>Planctomycetota</taxon>
        <taxon>Planctomycetia</taxon>
        <taxon>Pirellulales</taxon>
        <taxon>Pirellulaceae</taxon>
        <taxon>Novipirellula</taxon>
    </lineage>
</organism>
<accession>A0A5C6CQM3</accession>
<dbReference type="PANTHER" id="PTHR38031:SF1">
    <property type="entry name" value="SULFUR CARRIER PROTEIN CYSO"/>
    <property type="match status" value="1"/>
</dbReference>
<dbReference type="InterPro" id="IPR012675">
    <property type="entry name" value="Beta-grasp_dom_sf"/>
</dbReference>
<dbReference type="Pfam" id="PF02597">
    <property type="entry name" value="ThiS"/>
    <property type="match status" value="1"/>
</dbReference>
<comment type="caution">
    <text evidence="1">The sequence shown here is derived from an EMBL/GenBank/DDBJ whole genome shotgun (WGS) entry which is preliminary data.</text>
</comment>
<dbReference type="InterPro" id="IPR052045">
    <property type="entry name" value="Sulfur_Carrier/Prot_Modifier"/>
</dbReference>
<sequence>MNVIIPTSLRQHTGGLGIIDVQGQCVDEALLCLVESHPALKPQLLDASGGLLSHVNVFVNDTNSRDLDAGATPLAESDEILLVPAIAGG</sequence>
<dbReference type="EMBL" id="SJPT01000002">
    <property type="protein sequence ID" value="TWU25396.1"/>
    <property type="molecule type" value="Genomic_DNA"/>
</dbReference>
<reference evidence="1 2" key="1">
    <citation type="submission" date="2019-02" db="EMBL/GenBank/DDBJ databases">
        <title>Deep-cultivation of Planctomycetes and their phenomic and genomic characterization uncovers novel biology.</title>
        <authorList>
            <person name="Wiegand S."/>
            <person name="Jogler M."/>
            <person name="Boedeker C."/>
            <person name="Pinto D."/>
            <person name="Vollmers J."/>
            <person name="Rivas-Marin E."/>
            <person name="Kohn T."/>
            <person name="Peeters S.H."/>
            <person name="Heuer A."/>
            <person name="Rast P."/>
            <person name="Oberbeckmann S."/>
            <person name="Bunk B."/>
            <person name="Jeske O."/>
            <person name="Meyerdierks A."/>
            <person name="Storesund J.E."/>
            <person name="Kallscheuer N."/>
            <person name="Luecker S."/>
            <person name="Lage O.M."/>
            <person name="Pohl T."/>
            <person name="Merkel B.J."/>
            <person name="Hornburger P."/>
            <person name="Mueller R.-W."/>
            <person name="Bruemmer F."/>
            <person name="Labrenz M."/>
            <person name="Spormann A.M."/>
            <person name="Op Den Camp H."/>
            <person name="Overmann J."/>
            <person name="Amann R."/>
            <person name="Jetten M.S.M."/>
            <person name="Mascher T."/>
            <person name="Medema M.H."/>
            <person name="Devos D.P."/>
            <person name="Kaster A.-K."/>
            <person name="Ovreas L."/>
            <person name="Rohde M."/>
            <person name="Galperin M.Y."/>
            <person name="Jogler C."/>
        </authorList>
    </citation>
    <scope>NUCLEOTIDE SEQUENCE [LARGE SCALE GENOMIC DNA]</scope>
    <source>
        <strain evidence="1 2">Pla52o</strain>
    </source>
</reference>